<evidence type="ECO:0000313" key="2">
    <source>
        <dbReference type="Proteomes" id="UP000004835"/>
    </source>
</evidence>
<evidence type="ECO:0000313" key="1">
    <source>
        <dbReference type="EMBL" id="EGC69842.1"/>
    </source>
</evidence>
<organism evidence="1 2">
    <name type="scientific">Enterococcus casseliflavus ATCC 12755</name>
    <dbReference type="NCBI Taxonomy" id="888066"/>
    <lineage>
        <taxon>Bacteria</taxon>
        <taxon>Bacillati</taxon>
        <taxon>Bacillota</taxon>
        <taxon>Bacilli</taxon>
        <taxon>Lactobacillales</taxon>
        <taxon>Enterococcaceae</taxon>
        <taxon>Enterococcus</taxon>
    </lineage>
</organism>
<dbReference type="Proteomes" id="UP000004835">
    <property type="component" value="Unassembled WGS sequence"/>
</dbReference>
<sequence>MCIIPILAQITQRKKMQYIFDPRIKNIFLENKKTLRISDSKSFDL</sequence>
<gene>
    <name evidence="1" type="ORF">HMPREF9087_1230</name>
</gene>
<dbReference type="HOGENOM" id="CLU_3199461_0_0_9"/>
<accession>F0EIE2</accession>
<dbReference type="EMBL" id="AEWT01000010">
    <property type="protein sequence ID" value="EGC69842.1"/>
    <property type="molecule type" value="Genomic_DNA"/>
</dbReference>
<name>F0EIE2_ENTCA</name>
<dbReference type="AlphaFoldDB" id="F0EIE2"/>
<comment type="caution">
    <text evidence="1">The sequence shown here is derived from an EMBL/GenBank/DDBJ whole genome shotgun (WGS) entry which is preliminary data.</text>
</comment>
<proteinExistence type="predicted"/>
<reference evidence="1 2" key="1">
    <citation type="submission" date="2011-01" db="EMBL/GenBank/DDBJ databases">
        <authorList>
            <person name="Muzny D."/>
            <person name="Qin X."/>
            <person name="Deng J."/>
            <person name="Jiang H."/>
            <person name="Liu Y."/>
            <person name="Qu J."/>
            <person name="Song X.-Z."/>
            <person name="Zhang L."/>
            <person name="Thornton R."/>
            <person name="Coyle M."/>
            <person name="Francisco L."/>
            <person name="Jackson L."/>
            <person name="Javaid M."/>
            <person name="Korchina V."/>
            <person name="Kovar C."/>
            <person name="Mata R."/>
            <person name="Mathew T."/>
            <person name="Ngo R."/>
            <person name="Nguyen L."/>
            <person name="Nguyen N."/>
            <person name="Okwuonu G."/>
            <person name="Ongeri F."/>
            <person name="Pham C."/>
            <person name="Simmons D."/>
            <person name="Wilczek-Boney K."/>
            <person name="Hale W."/>
            <person name="Jakkamsetti A."/>
            <person name="Pham P."/>
            <person name="Ruth R."/>
            <person name="San Lucas F."/>
            <person name="Warren J."/>
            <person name="Zhang J."/>
            <person name="Zhao Z."/>
            <person name="Zhou C."/>
            <person name="Zhu D."/>
            <person name="Lee S."/>
            <person name="Bess C."/>
            <person name="Blankenburg K."/>
            <person name="Forbes L."/>
            <person name="Fu Q."/>
            <person name="Gubbala S."/>
            <person name="Hirani K."/>
            <person name="Jayaseelan J.C."/>
            <person name="Lara F."/>
            <person name="Munidasa M."/>
            <person name="Palculict T."/>
            <person name="Patil S."/>
            <person name="Pu L.-L."/>
            <person name="Saada N."/>
            <person name="Tang L."/>
            <person name="Weissenberger G."/>
            <person name="Zhu Y."/>
            <person name="Hemphill L."/>
            <person name="Shang Y."/>
            <person name="Youmans B."/>
            <person name="Ayvaz T."/>
            <person name="Ross M."/>
            <person name="Santibanez J."/>
            <person name="Aqrawi P."/>
            <person name="Gross S."/>
            <person name="Joshi V."/>
            <person name="Fowler G."/>
            <person name="Nazareth L."/>
            <person name="Reid J."/>
            <person name="Worley K."/>
            <person name="Petrosino J."/>
            <person name="Highlander S."/>
            <person name="Gibbs R."/>
        </authorList>
    </citation>
    <scope>NUCLEOTIDE SEQUENCE [LARGE SCALE GENOMIC DNA]</scope>
    <source>
        <strain evidence="1 2">ATCC 12755</strain>
    </source>
</reference>
<protein>
    <submittedName>
        <fullName evidence="1">Uncharacterized protein</fullName>
    </submittedName>
</protein>